<comment type="caution">
    <text evidence="1">The sequence shown here is derived from an EMBL/GenBank/DDBJ whole genome shotgun (WGS) entry which is preliminary data.</text>
</comment>
<organism evidence="1 2">
    <name type="scientific">Steccherinum ochraceum</name>
    <dbReference type="NCBI Taxonomy" id="92696"/>
    <lineage>
        <taxon>Eukaryota</taxon>
        <taxon>Fungi</taxon>
        <taxon>Dikarya</taxon>
        <taxon>Basidiomycota</taxon>
        <taxon>Agaricomycotina</taxon>
        <taxon>Agaricomycetes</taxon>
        <taxon>Polyporales</taxon>
        <taxon>Steccherinaceae</taxon>
        <taxon>Steccherinum</taxon>
    </lineage>
</organism>
<dbReference type="EMBL" id="RWJN01000205">
    <property type="protein sequence ID" value="TCD64978.1"/>
    <property type="molecule type" value="Genomic_DNA"/>
</dbReference>
<gene>
    <name evidence="1" type="ORF">EIP91_003391</name>
</gene>
<keyword evidence="2" id="KW-1185">Reference proteome</keyword>
<dbReference type="AlphaFoldDB" id="A0A4R0RMB6"/>
<reference evidence="1 2" key="1">
    <citation type="submission" date="2018-11" db="EMBL/GenBank/DDBJ databases">
        <title>Genome assembly of Steccherinum ochraceum LE-BIN_3174, the white-rot fungus of the Steccherinaceae family (The Residual Polyporoid clade, Polyporales, Basidiomycota).</title>
        <authorList>
            <person name="Fedorova T.V."/>
            <person name="Glazunova O.A."/>
            <person name="Landesman E.O."/>
            <person name="Moiseenko K.V."/>
            <person name="Psurtseva N.V."/>
            <person name="Savinova O.S."/>
            <person name="Shakhova N.V."/>
            <person name="Tyazhelova T.V."/>
            <person name="Vasina D.V."/>
        </authorList>
    </citation>
    <scope>NUCLEOTIDE SEQUENCE [LARGE SCALE GENOMIC DNA]</scope>
    <source>
        <strain evidence="1 2">LE-BIN_3174</strain>
    </source>
</reference>
<evidence type="ECO:0000313" key="1">
    <source>
        <dbReference type="EMBL" id="TCD64978.1"/>
    </source>
</evidence>
<evidence type="ECO:0000313" key="2">
    <source>
        <dbReference type="Proteomes" id="UP000292702"/>
    </source>
</evidence>
<protein>
    <recommendedName>
        <fullName evidence="3">ABM domain-containing protein</fullName>
    </recommendedName>
</protein>
<dbReference type="OrthoDB" id="3830579at2759"/>
<name>A0A4R0RMB6_9APHY</name>
<dbReference type="Gene3D" id="3.30.70.100">
    <property type="match status" value="2"/>
</dbReference>
<sequence>MSEIVVEIASWPASAAYKTDRSIVKPALEQLAASKGALKIWTGIQEEDQSTAYLVIAWEKLADHEALINDKAAYDELAGKLKPTLGGPLSLFHVAFKPVPIPLEHFNSPVTEFATQTLKEGKTNADFEQFIWNPQVDPEGKIFVAGKVVEKESEYIFTKGWESVEAHAAARGGGDEKIVKFVTALHELVDTKVAHAKLTLFST</sequence>
<proteinExistence type="predicted"/>
<dbReference type="STRING" id="92696.A0A4R0RMB6"/>
<dbReference type="Proteomes" id="UP000292702">
    <property type="component" value="Unassembled WGS sequence"/>
</dbReference>
<accession>A0A4R0RMB6</accession>
<evidence type="ECO:0008006" key="3">
    <source>
        <dbReference type="Google" id="ProtNLM"/>
    </source>
</evidence>